<evidence type="ECO:0008006" key="2">
    <source>
        <dbReference type="Google" id="ProtNLM"/>
    </source>
</evidence>
<proteinExistence type="predicted"/>
<dbReference type="HOGENOM" id="CLU_678993_0_0_2"/>
<sequence length="355" mass="42511">MELKRFNCGKMKIIIMELLYHHECLGYPHKYFVEKGCDVKVILGEYVFDKLDQDFKVDYILPQKFRKKWLSKGGISKLVYFFKEFNEIYKNIQLIKHILKNEKPDYLYINTIDNPFLIPLWFYLLFDLTTKKIYVVHRTDLKYGENRSIIKTFLNQIIYTLFKKAHALVFLAEYLDIPYIHSKKLYFNNRTIEKNNEKKYDDITFVIPGVMNLKERDYKTIFATFKELLDKKLVLETEIRIKLLTKNTKDLEDIMNNYGLMNVVDTYDLYVPEELYKKIMKKSHLCILPTYKNSNYGKYKISGAWGDAIAFGIPILIPDWYAENHNFGENVIRYNETNIAEKIIEFIKNSKFHNK</sequence>
<dbReference type="eggNOG" id="arCOG12808">
    <property type="taxonomic scope" value="Archaea"/>
</dbReference>
<dbReference type="Gene3D" id="3.40.50.2000">
    <property type="entry name" value="Glycogen Phosphorylase B"/>
    <property type="match status" value="1"/>
</dbReference>
<name>A9AAL7_METM6</name>
<organism evidence="1">
    <name type="scientific">Methanococcus maripaludis (strain C6 / ATCC BAA-1332)</name>
    <dbReference type="NCBI Taxonomy" id="444158"/>
    <lineage>
        <taxon>Archaea</taxon>
        <taxon>Methanobacteriati</taxon>
        <taxon>Methanobacteriota</taxon>
        <taxon>Methanomada group</taxon>
        <taxon>Methanococci</taxon>
        <taxon>Methanococcales</taxon>
        <taxon>Methanococcaceae</taxon>
        <taxon>Methanococcus</taxon>
    </lineage>
</organism>
<evidence type="ECO:0000313" key="1">
    <source>
        <dbReference type="EMBL" id="ABX02390.1"/>
    </source>
</evidence>
<gene>
    <name evidence="1" type="ordered locus">MmarC6_1578</name>
</gene>
<dbReference type="STRING" id="444158.MmarC6_1578"/>
<protein>
    <recommendedName>
        <fullName evidence="2">Glycosyltransferase involved in cell wall biosynthesis</fullName>
    </recommendedName>
</protein>
<dbReference type="AlphaFoldDB" id="A9AAL7"/>
<dbReference type="OrthoDB" id="387085at2157"/>
<dbReference type="EMBL" id="CP000867">
    <property type="protein sequence ID" value="ABX02390.1"/>
    <property type="molecule type" value="Genomic_DNA"/>
</dbReference>
<accession>A9AAL7</accession>
<dbReference type="KEGG" id="mmx:MmarC6_1578"/>
<reference evidence="1" key="1">
    <citation type="submission" date="2007-10" db="EMBL/GenBank/DDBJ databases">
        <title>Complete sequence of Methanococcus maripaludis C6.</title>
        <authorList>
            <consortium name="US DOE Joint Genome Institute"/>
            <person name="Copeland A."/>
            <person name="Lucas S."/>
            <person name="Lapidus A."/>
            <person name="Barry K."/>
            <person name="Glavina del Rio T."/>
            <person name="Dalin E."/>
            <person name="Tice H."/>
            <person name="Pitluck S."/>
            <person name="Clum A."/>
            <person name="Schmutz J."/>
            <person name="Larimer F."/>
            <person name="Land M."/>
            <person name="Hauser L."/>
            <person name="Kyrpides N."/>
            <person name="Mikhailova N."/>
            <person name="Sieprawska-Lupa M."/>
            <person name="Whitman W.B."/>
            <person name="Richardson P."/>
        </authorList>
    </citation>
    <scope>NUCLEOTIDE SEQUENCE [LARGE SCALE GENOMIC DNA]</scope>
    <source>
        <strain evidence="1">C6</strain>
    </source>
</reference>
<dbReference type="SUPFAM" id="SSF53756">
    <property type="entry name" value="UDP-Glycosyltransferase/glycogen phosphorylase"/>
    <property type="match status" value="1"/>
</dbReference>